<proteinExistence type="predicted"/>
<protein>
    <submittedName>
        <fullName evidence="2">Uncharacterized protein</fullName>
    </submittedName>
</protein>
<evidence type="ECO:0000313" key="2">
    <source>
        <dbReference type="EMBL" id="CAG6740612.1"/>
    </source>
</evidence>
<accession>A0A8D8Z4I2</accession>
<dbReference type="AlphaFoldDB" id="A0A8D8Z4I2"/>
<evidence type="ECO:0000256" key="1">
    <source>
        <dbReference type="SAM" id="MobiDB-lite"/>
    </source>
</evidence>
<dbReference type="EMBL" id="HBUF01419895">
    <property type="protein sequence ID" value="CAG6740612.1"/>
    <property type="molecule type" value="Transcribed_RNA"/>
</dbReference>
<name>A0A8D8Z4I2_9HEMI</name>
<feature type="region of interest" description="Disordered" evidence="1">
    <location>
        <begin position="107"/>
        <end position="126"/>
    </location>
</feature>
<sequence>MEDGISSLRAVFLAIGFVSERKFTLFFFFVEHFLFILQSLVSCGGWSCVLISAKPISISSRASVRCRLQNGQPGSSRHHEHHDLLRMSPIHPMSRMEQGGARIQRSERGVQQLHGGVRGGVERTIS</sequence>
<reference evidence="2" key="1">
    <citation type="submission" date="2021-05" db="EMBL/GenBank/DDBJ databases">
        <authorList>
            <person name="Alioto T."/>
            <person name="Alioto T."/>
            <person name="Gomez Garrido J."/>
        </authorList>
    </citation>
    <scope>NUCLEOTIDE SEQUENCE</scope>
</reference>
<organism evidence="2">
    <name type="scientific">Cacopsylla melanoneura</name>
    <dbReference type="NCBI Taxonomy" id="428564"/>
    <lineage>
        <taxon>Eukaryota</taxon>
        <taxon>Metazoa</taxon>
        <taxon>Ecdysozoa</taxon>
        <taxon>Arthropoda</taxon>
        <taxon>Hexapoda</taxon>
        <taxon>Insecta</taxon>
        <taxon>Pterygota</taxon>
        <taxon>Neoptera</taxon>
        <taxon>Paraneoptera</taxon>
        <taxon>Hemiptera</taxon>
        <taxon>Sternorrhyncha</taxon>
        <taxon>Psylloidea</taxon>
        <taxon>Psyllidae</taxon>
        <taxon>Psyllinae</taxon>
        <taxon>Cacopsylla</taxon>
    </lineage>
</organism>